<dbReference type="Proteomes" id="UP000332933">
    <property type="component" value="Unassembled WGS sequence"/>
</dbReference>
<accession>A0A485L7Z6</accession>
<gene>
    <name evidence="3" type="primary">Aste57867_16709</name>
    <name evidence="2" type="ORF">As57867_016652</name>
    <name evidence="3" type="ORF">ASTE57867_16709</name>
</gene>
<reference evidence="2" key="2">
    <citation type="submission" date="2019-06" db="EMBL/GenBank/DDBJ databases">
        <title>Genomics analysis of Aphanomyces spp. identifies a new class of oomycete effector associated with host adaptation.</title>
        <authorList>
            <person name="Gaulin E."/>
        </authorList>
    </citation>
    <scope>NUCLEOTIDE SEQUENCE</scope>
    <source>
        <strain evidence="2">CBS 578.67</strain>
    </source>
</reference>
<dbReference type="AlphaFoldDB" id="A0A485L7Z6"/>
<feature type="region of interest" description="Disordered" evidence="1">
    <location>
        <begin position="83"/>
        <end position="104"/>
    </location>
</feature>
<name>A0A485L7Z6_9STRA</name>
<protein>
    <submittedName>
        <fullName evidence="3">Aste57867_16709 protein</fullName>
    </submittedName>
</protein>
<dbReference type="EMBL" id="VJMH01005929">
    <property type="protein sequence ID" value="KAF0692196.1"/>
    <property type="molecule type" value="Genomic_DNA"/>
</dbReference>
<proteinExistence type="predicted"/>
<evidence type="ECO:0000256" key="1">
    <source>
        <dbReference type="SAM" id="MobiDB-lite"/>
    </source>
</evidence>
<dbReference type="EMBL" id="CAADRA010005950">
    <property type="protein sequence ID" value="VFT93479.1"/>
    <property type="molecule type" value="Genomic_DNA"/>
</dbReference>
<organism evidence="3 4">
    <name type="scientific">Aphanomyces stellatus</name>
    <dbReference type="NCBI Taxonomy" id="120398"/>
    <lineage>
        <taxon>Eukaryota</taxon>
        <taxon>Sar</taxon>
        <taxon>Stramenopiles</taxon>
        <taxon>Oomycota</taxon>
        <taxon>Saprolegniomycetes</taxon>
        <taxon>Saprolegniales</taxon>
        <taxon>Verrucalvaceae</taxon>
        <taxon>Aphanomyces</taxon>
    </lineage>
</organism>
<sequence>MLTISKKMQQVVVQYAVYHGRVDIAQYMHATFDLLAYKDNLLDFAALNNQTERALRWATQFHHFAAIQFLSQQVASVGASMAGDGVQNKSEKQKGQNVTVEVPKPAQRRHVAKLSLASHIGGGQSRIK</sequence>
<evidence type="ECO:0000313" key="4">
    <source>
        <dbReference type="Proteomes" id="UP000332933"/>
    </source>
</evidence>
<keyword evidence="4" id="KW-1185">Reference proteome</keyword>
<reference evidence="3 4" key="1">
    <citation type="submission" date="2019-03" db="EMBL/GenBank/DDBJ databases">
        <authorList>
            <person name="Gaulin E."/>
            <person name="Dumas B."/>
        </authorList>
    </citation>
    <scope>NUCLEOTIDE SEQUENCE [LARGE SCALE GENOMIC DNA]</scope>
    <source>
        <strain evidence="3">CBS 568.67</strain>
    </source>
</reference>
<evidence type="ECO:0000313" key="2">
    <source>
        <dbReference type="EMBL" id="KAF0692196.1"/>
    </source>
</evidence>
<evidence type="ECO:0000313" key="3">
    <source>
        <dbReference type="EMBL" id="VFT93479.1"/>
    </source>
</evidence>